<keyword evidence="2" id="KW-1185">Reference proteome</keyword>
<evidence type="ECO:0000313" key="1">
    <source>
        <dbReference type="EMBL" id="MDX7986251.1"/>
    </source>
</evidence>
<evidence type="ECO:0008006" key="3">
    <source>
        <dbReference type="Google" id="ProtNLM"/>
    </source>
</evidence>
<gene>
    <name evidence="1" type="ORF">FE392_02730</name>
</gene>
<dbReference type="EMBL" id="VCDN01000011">
    <property type="protein sequence ID" value="MDX7986251.1"/>
    <property type="molecule type" value="Genomic_DNA"/>
</dbReference>
<comment type="caution">
    <text evidence="1">The sequence shown here is derived from an EMBL/GenBank/DDBJ whole genome shotgun (WGS) entry which is preliminary data.</text>
</comment>
<evidence type="ECO:0000313" key="2">
    <source>
        <dbReference type="Proteomes" id="UP001271890"/>
    </source>
</evidence>
<name>A0ABU4S5G1_9GAMM</name>
<protein>
    <recommendedName>
        <fullName evidence="3">Transposase</fullName>
    </recommendedName>
</protein>
<organism evidence="1 2">
    <name type="scientific">Xenorhabdus santafensis</name>
    <dbReference type="NCBI Taxonomy" id="2582833"/>
    <lineage>
        <taxon>Bacteria</taxon>
        <taxon>Pseudomonadati</taxon>
        <taxon>Pseudomonadota</taxon>
        <taxon>Gammaproteobacteria</taxon>
        <taxon>Enterobacterales</taxon>
        <taxon>Morganellaceae</taxon>
        <taxon>Xenorhabdus</taxon>
    </lineage>
</organism>
<dbReference type="RefSeq" id="WP_319928690.1">
    <property type="nucleotide sequence ID" value="NZ_VCDN01000011.1"/>
</dbReference>
<dbReference type="Proteomes" id="UP001271890">
    <property type="component" value="Unassembled WGS sequence"/>
</dbReference>
<proteinExistence type="predicted"/>
<accession>A0ABU4S5G1</accession>
<reference evidence="2" key="1">
    <citation type="journal article" date="2024" name="Toxins">
        <title>Genome Sequence Analysis of Native Xenorhabdus Strains Isolated from Entomopathogenic Nematodes in Argentina.</title>
        <authorList>
            <person name="Palma L."/>
            <person name="Frizzo L."/>
            <person name="Kaiser S."/>
            <person name="Berry C."/>
            <person name="Caballero P."/>
            <person name="Bode H.B."/>
            <person name="Del Valle E.E."/>
        </authorList>
    </citation>
    <scope>NUCLEOTIDE SEQUENCE [LARGE SCALE GENOMIC DNA]</scope>
    <source>
        <strain evidence="2">12</strain>
    </source>
</reference>
<sequence>MLFTLADGNNVRGDSGRSFLSSALLQLEIYWFLAVSRFSAVNGRKYIGFSSRFCFPPFSVATILKVLMWYDECLVAIGTVLPDFYVIQNA</sequence>